<evidence type="ECO:0000313" key="15">
    <source>
        <dbReference type="Proteomes" id="UP000316270"/>
    </source>
</evidence>
<keyword evidence="9" id="KW-0808">Transferase</keyword>
<evidence type="ECO:0000256" key="1">
    <source>
        <dbReference type="ARBA" id="ARBA00007070"/>
    </source>
</evidence>
<dbReference type="InterPro" id="IPR000547">
    <property type="entry name" value="Clathrin_H-chain/VPS_repeat"/>
</dbReference>
<dbReference type="GO" id="GO:0007033">
    <property type="term" value="P:vacuole organization"/>
    <property type="evidence" value="ECO:0007669"/>
    <property type="project" value="TreeGrafter"/>
</dbReference>
<dbReference type="GO" id="GO:0033263">
    <property type="term" value="C:CORVET complex"/>
    <property type="evidence" value="ECO:0007669"/>
    <property type="project" value="UniProtKB-UniRule"/>
</dbReference>
<evidence type="ECO:0000256" key="7">
    <source>
        <dbReference type="ARBA" id="ARBA00023136"/>
    </source>
</evidence>
<dbReference type="InterPro" id="IPR016024">
    <property type="entry name" value="ARM-type_fold"/>
</dbReference>
<dbReference type="Pfam" id="PF12451">
    <property type="entry name" value="VPS11_C"/>
    <property type="match status" value="1"/>
</dbReference>
<evidence type="ECO:0000256" key="2">
    <source>
        <dbReference type="ARBA" id="ARBA00022448"/>
    </source>
</evidence>
<comment type="catalytic activity">
    <reaction evidence="9">
        <text>S-ubiquitinyl-[E2 ubiquitin-conjugating enzyme]-L-cysteine + [acceptor protein]-L-lysine = [E2 ubiquitin-conjugating enzyme]-L-cysteine + N(6)-ubiquitinyl-[acceptor protein]-L-lysine.</text>
        <dbReference type="EC" id="2.3.2.27"/>
    </reaction>
</comment>
<dbReference type="InterPro" id="IPR024763">
    <property type="entry name" value="VPS11_C"/>
</dbReference>
<dbReference type="InterPro" id="IPR015943">
    <property type="entry name" value="WD40/YVTN_repeat-like_dom_sf"/>
</dbReference>
<gene>
    <name evidence="14" type="ORF">FKW77_007612</name>
</gene>
<feature type="domain" description="RING-type" evidence="13">
    <location>
        <begin position="878"/>
        <end position="928"/>
    </location>
</feature>
<dbReference type="PROSITE" id="PS50236">
    <property type="entry name" value="CHCR"/>
    <property type="match status" value="1"/>
</dbReference>
<dbReference type="SUPFAM" id="SSF50978">
    <property type="entry name" value="WD40 repeat-like"/>
    <property type="match status" value="1"/>
</dbReference>
<dbReference type="OrthoDB" id="26184at2759"/>
<dbReference type="PROSITE" id="PS50089">
    <property type="entry name" value="ZF_RING_2"/>
    <property type="match status" value="1"/>
</dbReference>
<keyword evidence="5" id="KW-0862">Zinc</keyword>
<keyword evidence="7 9" id="KW-0472">Membrane</keyword>
<dbReference type="InterPro" id="IPR011990">
    <property type="entry name" value="TPR-like_helical_dom_sf"/>
</dbReference>
<proteinExistence type="inferred from homology"/>
<evidence type="ECO:0000256" key="8">
    <source>
        <dbReference type="ARBA" id="ARBA00029433"/>
    </source>
</evidence>
<reference evidence="14 15" key="1">
    <citation type="submission" date="2019-07" db="EMBL/GenBank/DDBJ databases">
        <title>Finished genome of Venturia effusa.</title>
        <authorList>
            <person name="Young C.A."/>
            <person name="Cox M.P."/>
            <person name="Ganley A.R.D."/>
            <person name="David W.J."/>
        </authorList>
    </citation>
    <scope>NUCLEOTIDE SEQUENCE [LARGE SCALE GENOMIC DNA]</scope>
    <source>
        <strain evidence="15">albino</strain>
    </source>
</reference>
<dbReference type="GO" id="GO:0006904">
    <property type="term" value="P:vesicle docking involved in exocytosis"/>
    <property type="evidence" value="ECO:0007669"/>
    <property type="project" value="TreeGrafter"/>
</dbReference>
<dbReference type="AlphaFoldDB" id="A0A517LFW8"/>
<evidence type="ECO:0000256" key="12">
    <source>
        <dbReference type="PROSITE-ProRule" id="PRU01006"/>
    </source>
</evidence>
<keyword evidence="15" id="KW-1185">Reference proteome</keyword>
<evidence type="ECO:0000313" key="14">
    <source>
        <dbReference type="EMBL" id="QDS74537.1"/>
    </source>
</evidence>
<dbReference type="PANTHER" id="PTHR23323:SF24">
    <property type="entry name" value="VACUOLAR PROTEIN SORTING-ASSOCIATED PROTEIN 11 HOMOLOG"/>
    <property type="match status" value="1"/>
</dbReference>
<sequence length="980" mass="109169">MALSAWKAFRFFDVSQVKLSPEESAVLSQPGNIECVATGSDNVFFGGSDGVVRILSQSFKIVRSFKAHETGVITFMKQVQGTSLLVTIAEDLPHEPTLKVWALDKLEKKTGIPRCVSTLSINNGRKPFPISAFTAFEDLSQLAIGFGNGSVTVVRGDLIHDRGAKQRTVFESDEPITGIGFREGSITTLYIATTGRISTLVISGRGQGQPARSLEETGSGVGCMTVDKTTRDVVVARNDGIYYYGLHGRGPAYAFEGEKKSISIFKDYIALVSPSKTNTLTRSAPVRAFGGNSQANDFLSTSGFTILHTDLKFIAHQESLSSDVKFIFMEWGDLFVFTLDGKIFRYHEKTIQQKLEILYQRHLYVLAINLAQKLGVDQSQQNIIYRKYGDFLYQKGDYDTAMQQYLKAIENTEPSQVIRKFLDTQRIHNLIDYLEELHDHEKATPDHTTLLLNCYAKLKDVDKLNEFIKSPGDLKFDLDTAISMCRQGGYFDQAAYLARKHDQHELVVDILVEDSKKYDEAVAYIWRLEPKLAFESLMKYATVLLEHCSKDVTQLFIEYYTGQFRPKKDAIVIVQASPTTQGGIARATSAVQNLAAMLPLPYMSISGSASSDINTPKDTVTQVVETNTDDPPPVYDVPKPRTAFSAFVDHPQEFIIFLEACITAESLKEADKSDLYSTLFEMYLHTANGKKDDEDRLDWENRAKALIEDKKVPIDTSSVLLLSHLENFRDGTILVREKQGLRFDIFRSYTTAKDTSGAIKALHKYGPEEPQLYPAALAYFTSSPEILQEAGDEIDAVLAKIDEDGLMAPLQVIQTLSSNGVATMGLVKTYLSTTISRERQEITSNRRLITSYRADTSKQREEISRLSSKPETFNATRCSACGATLDLPTVHFLCKHSFHERCVNSPVGGLAGDYGEHDEATMECPLCSGKNATVKAIRMAQEESAGRHDMFQDALNRSRDKFGTISEWFGRGVMASGVEQ</sequence>
<organism evidence="14 15">
    <name type="scientific">Venturia effusa</name>
    <dbReference type="NCBI Taxonomy" id="50376"/>
    <lineage>
        <taxon>Eukaryota</taxon>
        <taxon>Fungi</taxon>
        <taxon>Dikarya</taxon>
        <taxon>Ascomycota</taxon>
        <taxon>Pezizomycotina</taxon>
        <taxon>Dothideomycetes</taxon>
        <taxon>Pleosporomycetidae</taxon>
        <taxon>Venturiales</taxon>
        <taxon>Venturiaceae</taxon>
        <taxon>Venturia</taxon>
    </lineage>
</organism>
<dbReference type="GO" id="GO:0008270">
    <property type="term" value="F:zinc ion binding"/>
    <property type="evidence" value="ECO:0007669"/>
    <property type="project" value="UniProtKB-KW"/>
</dbReference>
<comment type="subcellular location">
    <subcellularLocation>
        <location evidence="8">Endomembrane system</location>
        <topology evidence="8">Peripheral membrane protein</topology>
        <orientation evidence="8">Cytoplasmic side</orientation>
    </subcellularLocation>
    <subcellularLocation>
        <location evidence="9">Vacuole membrane</location>
        <topology evidence="9">Peripheral membrane protein</topology>
        <orientation evidence="9">Cytoplasmic side</orientation>
    </subcellularLocation>
</comment>
<dbReference type="PANTHER" id="PTHR23323">
    <property type="entry name" value="VACUOLAR PROTEIN SORTING-ASSOCIATED PROTEIN"/>
    <property type="match status" value="1"/>
</dbReference>
<keyword evidence="2 9" id="KW-0813">Transport</keyword>
<dbReference type="Gene3D" id="2.130.10.10">
    <property type="entry name" value="YVTN repeat-like/Quinoprotein amine dehydrogenase"/>
    <property type="match status" value="1"/>
</dbReference>
<dbReference type="GO" id="GO:0000329">
    <property type="term" value="C:fungal-type vacuole membrane"/>
    <property type="evidence" value="ECO:0007669"/>
    <property type="project" value="UniProtKB-UniRule"/>
</dbReference>
<evidence type="ECO:0000256" key="4">
    <source>
        <dbReference type="ARBA" id="ARBA00022771"/>
    </source>
</evidence>
<dbReference type="EMBL" id="CP042195">
    <property type="protein sequence ID" value="QDS74537.1"/>
    <property type="molecule type" value="Genomic_DNA"/>
</dbReference>
<dbReference type="SMART" id="SM00184">
    <property type="entry name" value="RING"/>
    <property type="match status" value="1"/>
</dbReference>
<evidence type="ECO:0000256" key="5">
    <source>
        <dbReference type="ARBA" id="ARBA00022833"/>
    </source>
</evidence>
<dbReference type="Proteomes" id="UP000316270">
    <property type="component" value="Chromosome 11"/>
</dbReference>
<dbReference type="PIRSF" id="PIRSF007860">
    <property type="entry name" value="VPS11"/>
    <property type="match status" value="1"/>
</dbReference>
<feature type="repeat" description="CHCR" evidence="12">
    <location>
        <begin position="405"/>
        <end position="553"/>
    </location>
</feature>
<accession>A0A517LFW8</accession>
<dbReference type="InterPro" id="IPR057308">
    <property type="entry name" value="CHCR_PEP5_VPS11"/>
</dbReference>
<dbReference type="GO" id="GO:0006886">
    <property type="term" value="P:intracellular protein transport"/>
    <property type="evidence" value="ECO:0007669"/>
    <property type="project" value="UniProtKB-UniRule"/>
</dbReference>
<comment type="similarity">
    <text evidence="1 9">Belongs to the VPS11 family.</text>
</comment>
<dbReference type="GO" id="GO:0007032">
    <property type="term" value="P:endosome organization"/>
    <property type="evidence" value="ECO:0007669"/>
    <property type="project" value="TreeGrafter"/>
</dbReference>
<keyword evidence="9" id="KW-0833">Ubl conjugation pathway</keyword>
<keyword evidence="3" id="KW-0479">Metal-binding</keyword>
<dbReference type="Gene3D" id="3.30.40.10">
    <property type="entry name" value="Zinc/RING finger domain, C3HC4 (zinc finger)"/>
    <property type="match status" value="1"/>
</dbReference>
<evidence type="ECO:0000256" key="6">
    <source>
        <dbReference type="ARBA" id="ARBA00022927"/>
    </source>
</evidence>
<evidence type="ECO:0000259" key="13">
    <source>
        <dbReference type="PROSITE" id="PS50089"/>
    </source>
</evidence>
<dbReference type="InterPro" id="IPR036322">
    <property type="entry name" value="WD40_repeat_dom_sf"/>
</dbReference>
<dbReference type="GO" id="GO:0030674">
    <property type="term" value="F:protein-macromolecule adaptor activity"/>
    <property type="evidence" value="ECO:0007669"/>
    <property type="project" value="TreeGrafter"/>
</dbReference>
<dbReference type="InterPro" id="IPR019734">
    <property type="entry name" value="TPR_rpt"/>
</dbReference>
<evidence type="ECO:0000256" key="10">
    <source>
        <dbReference type="PROSITE-ProRule" id="PRU00175"/>
    </source>
</evidence>
<feature type="repeat" description="TPR" evidence="11">
    <location>
        <begin position="382"/>
        <end position="415"/>
    </location>
</feature>
<dbReference type="InterPro" id="IPR001841">
    <property type="entry name" value="Znf_RING"/>
</dbReference>
<dbReference type="STRING" id="50376.A0A517LFW8"/>
<dbReference type="InterPro" id="IPR013083">
    <property type="entry name" value="Znf_RING/FYVE/PHD"/>
</dbReference>
<dbReference type="GO" id="GO:0048284">
    <property type="term" value="P:organelle fusion"/>
    <property type="evidence" value="ECO:0007669"/>
    <property type="project" value="TreeGrafter"/>
</dbReference>
<dbReference type="FunFam" id="1.25.40.10:FF:000440">
    <property type="entry name" value="E3 ubiquitin-protein ligase PEP5"/>
    <property type="match status" value="1"/>
</dbReference>
<dbReference type="GO" id="GO:0061630">
    <property type="term" value="F:ubiquitin protein ligase activity"/>
    <property type="evidence" value="ECO:0007669"/>
    <property type="project" value="UniProtKB-EC"/>
</dbReference>
<protein>
    <recommendedName>
        <fullName evidence="9">E3 ubiquitin-protein ligase PEP5</fullName>
        <ecNumber evidence="9">2.3.2.27</ecNumber>
    </recommendedName>
</protein>
<keyword evidence="9" id="KW-0926">Vacuole</keyword>
<evidence type="ECO:0000256" key="11">
    <source>
        <dbReference type="PROSITE-ProRule" id="PRU00339"/>
    </source>
</evidence>
<dbReference type="InterPro" id="IPR016528">
    <property type="entry name" value="VPS11"/>
</dbReference>
<dbReference type="InterPro" id="IPR057307">
    <property type="entry name" value="PEP5_VPS11_N"/>
</dbReference>
<dbReference type="PROSITE" id="PS50005">
    <property type="entry name" value="TPR"/>
    <property type="match status" value="1"/>
</dbReference>
<dbReference type="Gene3D" id="1.25.40.10">
    <property type="entry name" value="Tetratricopeptide repeat domain"/>
    <property type="match status" value="1"/>
</dbReference>
<dbReference type="Pfam" id="PF23341">
    <property type="entry name" value="PEP5_VPS11_N"/>
    <property type="match status" value="1"/>
</dbReference>
<comment type="subunit">
    <text evidence="9">Component of the homotypic vacuole fusion and vacuole protein sorting (HOPS) complex. Component of the class C core vacuole/endosome tethering (CORVET) complex.</text>
</comment>
<evidence type="ECO:0000256" key="3">
    <source>
        <dbReference type="ARBA" id="ARBA00022723"/>
    </source>
</evidence>
<dbReference type="Pfam" id="PF17122">
    <property type="entry name" value="zf-C3H2C3"/>
    <property type="match status" value="1"/>
</dbReference>
<dbReference type="Pfam" id="PF23356">
    <property type="entry name" value="TPR_PEP5_VPS11"/>
    <property type="match status" value="2"/>
</dbReference>
<keyword evidence="4 10" id="KW-0863">Zinc-finger</keyword>
<dbReference type="CDD" id="cd16688">
    <property type="entry name" value="RING-H2_Vps11"/>
    <property type="match status" value="1"/>
</dbReference>
<dbReference type="SUPFAM" id="SSF48371">
    <property type="entry name" value="ARM repeat"/>
    <property type="match status" value="1"/>
</dbReference>
<keyword evidence="11" id="KW-0802">TPR repeat</keyword>
<evidence type="ECO:0000256" key="9">
    <source>
        <dbReference type="PIRNR" id="PIRNR007860"/>
    </source>
</evidence>
<keyword evidence="6 9" id="KW-0653">Protein transport</keyword>
<dbReference type="EC" id="2.3.2.27" evidence="9"/>
<dbReference type="GO" id="GO:0030897">
    <property type="term" value="C:HOPS complex"/>
    <property type="evidence" value="ECO:0007669"/>
    <property type="project" value="UniProtKB-UniRule"/>
</dbReference>
<name>A0A517LFW8_9PEZI</name>